<gene>
    <name evidence="1" type="primary">Vigan.08G241500</name>
    <name evidence="1" type="ORF">VIGAN_08241500</name>
</gene>
<dbReference type="AlphaFoldDB" id="A0A0S3SS47"/>
<dbReference type="EMBL" id="AP015041">
    <property type="protein sequence ID" value="BAT95656.1"/>
    <property type="molecule type" value="Genomic_DNA"/>
</dbReference>
<protein>
    <submittedName>
        <fullName evidence="1">Uncharacterized protein</fullName>
    </submittedName>
</protein>
<accession>A0A0S3SS47</accession>
<reference evidence="1 2" key="1">
    <citation type="journal article" date="2015" name="Sci. Rep.">
        <title>The power of single molecule real-time sequencing technology in the de novo assembly of a eukaryotic genome.</title>
        <authorList>
            <person name="Sakai H."/>
            <person name="Naito K."/>
            <person name="Ogiso-Tanaka E."/>
            <person name="Takahashi Y."/>
            <person name="Iseki K."/>
            <person name="Muto C."/>
            <person name="Satou K."/>
            <person name="Teruya K."/>
            <person name="Shiroma A."/>
            <person name="Shimoji M."/>
            <person name="Hirano T."/>
            <person name="Itoh T."/>
            <person name="Kaga A."/>
            <person name="Tomooka N."/>
        </authorList>
    </citation>
    <scope>NUCLEOTIDE SEQUENCE [LARGE SCALE GENOMIC DNA]</scope>
    <source>
        <strain evidence="2">cv. Shumari</strain>
    </source>
</reference>
<evidence type="ECO:0000313" key="1">
    <source>
        <dbReference type="EMBL" id="BAT95656.1"/>
    </source>
</evidence>
<dbReference type="OrthoDB" id="10554782at2759"/>
<dbReference type="Proteomes" id="UP000291084">
    <property type="component" value="Chromosome 8"/>
</dbReference>
<name>A0A0S3SS47_PHAAN</name>
<proteinExistence type="predicted"/>
<evidence type="ECO:0000313" key="2">
    <source>
        <dbReference type="Proteomes" id="UP000291084"/>
    </source>
</evidence>
<organism evidence="1 2">
    <name type="scientific">Vigna angularis var. angularis</name>
    <dbReference type="NCBI Taxonomy" id="157739"/>
    <lineage>
        <taxon>Eukaryota</taxon>
        <taxon>Viridiplantae</taxon>
        <taxon>Streptophyta</taxon>
        <taxon>Embryophyta</taxon>
        <taxon>Tracheophyta</taxon>
        <taxon>Spermatophyta</taxon>
        <taxon>Magnoliopsida</taxon>
        <taxon>eudicotyledons</taxon>
        <taxon>Gunneridae</taxon>
        <taxon>Pentapetalae</taxon>
        <taxon>rosids</taxon>
        <taxon>fabids</taxon>
        <taxon>Fabales</taxon>
        <taxon>Fabaceae</taxon>
        <taxon>Papilionoideae</taxon>
        <taxon>50 kb inversion clade</taxon>
        <taxon>NPAAA clade</taxon>
        <taxon>indigoferoid/millettioid clade</taxon>
        <taxon>Phaseoleae</taxon>
        <taxon>Vigna</taxon>
    </lineage>
</organism>
<keyword evidence="2" id="KW-1185">Reference proteome</keyword>
<sequence length="72" mass="8257">MERGPPLTVHAIRVSSHRDAELDNPHVPLPRRHVNRSSPLRVHRIHLQLLVATLQQKLHHVDSIRCCGLVQN</sequence>